<protein>
    <recommendedName>
        <fullName evidence="6">Leucine-rich repeat-containing protein 32</fullName>
    </recommendedName>
</protein>
<keyword evidence="1" id="KW-0433">Leucine-rich repeat</keyword>
<dbReference type="SMART" id="SM00364">
    <property type="entry name" value="LRR_BAC"/>
    <property type="match status" value="5"/>
</dbReference>
<evidence type="ECO:0000313" key="4">
    <source>
        <dbReference type="EMBL" id="OCT96415.1"/>
    </source>
</evidence>
<dbReference type="AlphaFoldDB" id="A0A974DRU4"/>
<evidence type="ECO:0008006" key="6">
    <source>
        <dbReference type="Google" id="ProtNLM"/>
    </source>
</evidence>
<evidence type="ECO:0000313" key="5">
    <source>
        <dbReference type="Proteomes" id="UP000694892"/>
    </source>
</evidence>
<dbReference type="Pfam" id="PF13855">
    <property type="entry name" value="LRR_8"/>
    <property type="match status" value="4"/>
</dbReference>
<dbReference type="SMART" id="SM00365">
    <property type="entry name" value="LRR_SD22"/>
    <property type="match status" value="8"/>
</dbReference>
<evidence type="ECO:0000256" key="1">
    <source>
        <dbReference type="ARBA" id="ARBA00022614"/>
    </source>
</evidence>
<proteinExistence type="predicted"/>
<dbReference type="SMART" id="SM00369">
    <property type="entry name" value="LRR_TYP"/>
    <property type="match status" value="11"/>
</dbReference>
<dbReference type="EMBL" id="CM004468">
    <property type="protein sequence ID" value="OCT96415.1"/>
    <property type="molecule type" value="Genomic_DNA"/>
</dbReference>
<feature type="transmembrane region" description="Helical" evidence="3">
    <location>
        <begin position="637"/>
        <end position="659"/>
    </location>
</feature>
<dbReference type="PROSITE" id="PS51450">
    <property type="entry name" value="LRR"/>
    <property type="match status" value="8"/>
</dbReference>
<dbReference type="Pfam" id="PF13516">
    <property type="entry name" value="LRR_6"/>
    <property type="match status" value="2"/>
</dbReference>
<keyword evidence="3" id="KW-1133">Transmembrane helix</keyword>
<sequence length="669" mass="76197">MQFVSSEHPFNLNNPNIIILSPILIPLCFGLQVKMNAYCYNKSLQQVPLDLPPDIQTLDLSNNEIENITEDPLMIYSFLENLDLSSNQLSFIQPHSFKEMHKLKEINLSGNNLDSFVHYGVSGIGLLPYVQTLDLSRNSLYNDMTGYFIQEAPQLRYISLYENSITTISSDMFQGSPLLVEVNLHNNIIMDIEEGAFEHLKHLSMINLSMNSITCISDFNLHQLKVLDLRKNSIKTFHTPESDEEYLLENLDLSHNKLSSFPQLPRINNLIIIDLSKNYIHLGTELSGEDPDWMNYSFQLEFGEQNPQNISTVHLPKLTHLDLSYNNIKSIPDDFFLTMPALTFLNLSKNCIQVLSLGHFSGLNSLVTLDLSANSIQNLSLSTNSLLSLQELYLHHNQIHLLEPRIFQRLESIVMLHLQGNRVAPCMADLGEAKRRTHVEEYRCVEFFNIPTLQHLNLRENMIQRVPHSAFWGTSLKVLDLSMNLGVKMKPNALSGLEETLEVLSMEGNGLPSLNVDFPFFTHLKYLNLSGNQLSVLPEWNGNCHLETLDLSHNSFTDLEVSNIQVLENTLKTLSLYGNPLSCCANTWISHMIQRTTVTFTALNATTCNVSKLYEGEILVEQMNPDICEKDWKKVNVIVTLVLVLLVVAIGISFFFCFCRNRLNRKYKA</sequence>
<accession>A0A974DRU4</accession>
<evidence type="ECO:0000256" key="2">
    <source>
        <dbReference type="ARBA" id="ARBA00022737"/>
    </source>
</evidence>
<dbReference type="Proteomes" id="UP000694892">
    <property type="component" value="Chromosome 2L"/>
</dbReference>
<dbReference type="SUPFAM" id="SSF52058">
    <property type="entry name" value="L domain-like"/>
    <property type="match status" value="1"/>
</dbReference>
<dbReference type="PANTHER" id="PTHR24366:SF96">
    <property type="entry name" value="LEUCINE RICH REPEAT CONTAINING 53"/>
    <property type="match status" value="1"/>
</dbReference>
<dbReference type="PANTHER" id="PTHR24366">
    <property type="entry name" value="IG(IMMUNOGLOBULIN) AND LRR(LEUCINE RICH REPEAT) DOMAINS"/>
    <property type="match status" value="1"/>
</dbReference>
<keyword evidence="3" id="KW-0812">Transmembrane</keyword>
<dbReference type="PRINTS" id="PR00019">
    <property type="entry name" value="LEURICHRPT"/>
</dbReference>
<keyword evidence="2" id="KW-0677">Repeat</keyword>
<dbReference type="Gene3D" id="3.80.10.10">
    <property type="entry name" value="Ribonuclease Inhibitor"/>
    <property type="match status" value="4"/>
</dbReference>
<reference evidence="5" key="1">
    <citation type="journal article" date="2016" name="Nature">
        <title>Genome evolution in the allotetraploid frog Xenopus laevis.</title>
        <authorList>
            <person name="Session A.M."/>
            <person name="Uno Y."/>
            <person name="Kwon T."/>
            <person name="Chapman J.A."/>
            <person name="Toyoda A."/>
            <person name="Takahashi S."/>
            <person name="Fukui A."/>
            <person name="Hikosaka A."/>
            <person name="Suzuki A."/>
            <person name="Kondo M."/>
            <person name="van Heeringen S.J."/>
            <person name="Quigley I."/>
            <person name="Heinz S."/>
            <person name="Ogino H."/>
            <person name="Ochi H."/>
            <person name="Hellsten U."/>
            <person name="Lyons J.B."/>
            <person name="Simakov O."/>
            <person name="Putnam N."/>
            <person name="Stites J."/>
            <person name="Kuroki Y."/>
            <person name="Tanaka T."/>
            <person name="Michiue T."/>
            <person name="Watanabe M."/>
            <person name="Bogdanovic O."/>
            <person name="Lister R."/>
            <person name="Georgiou G."/>
            <person name="Paranjpe S.S."/>
            <person name="van Kruijsbergen I."/>
            <person name="Shu S."/>
            <person name="Carlson J."/>
            <person name="Kinoshita T."/>
            <person name="Ohta Y."/>
            <person name="Mawaribuchi S."/>
            <person name="Jenkins J."/>
            <person name="Grimwood J."/>
            <person name="Schmutz J."/>
            <person name="Mitros T."/>
            <person name="Mozaffari S.V."/>
            <person name="Suzuki Y."/>
            <person name="Haramoto Y."/>
            <person name="Yamamoto T.S."/>
            <person name="Takagi C."/>
            <person name="Heald R."/>
            <person name="Miller K."/>
            <person name="Haudenschild C."/>
            <person name="Kitzman J."/>
            <person name="Nakayama T."/>
            <person name="Izutsu Y."/>
            <person name="Robert J."/>
            <person name="Fortriede J."/>
            <person name="Burns K."/>
            <person name="Lotay V."/>
            <person name="Karimi K."/>
            <person name="Yasuoka Y."/>
            <person name="Dichmann D.S."/>
            <person name="Flajnik M.F."/>
            <person name="Houston D.W."/>
            <person name="Shendure J."/>
            <person name="DuPasquier L."/>
            <person name="Vize P.D."/>
            <person name="Zorn A.M."/>
            <person name="Ito M."/>
            <person name="Marcotte E.M."/>
            <person name="Wallingford J.B."/>
            <person name="Ito Y."/>
            <person name="Asashima M."/>
            <person name="Ueno N."/>
            <person name="Matsuda Y."/>
            <person name="Veenstra G.J."/>
            <person name="Fujiyama A."/>
            <person name="Harland R.M."/>
            <person name="Taira M."/>
            <person name="Rokhsar D.S."/>
        </authorList>
    </citation>
    <scope>NUCLEOTIDE SEQUENCE [LARGE SCALE GENOMIC DNA]</scope>
    <source>
        <strain evidence="5">J</strain>
    </source>
</reference>
<dbReference type="InterPro" id="IPR001611">
    <property type="entry name" value="Leu-rich_rpt"/>
</dbReference>
<keyword evidence="3" id="KW-0472">Membrane</keyword>
<gene>
    <name evidence="4" type="ORF">XELAEV_18014093mg</name>
</gene>
<dbReference type="Pfam" id="PF00560">
    <property type="entry name" value="LRR_1"/>
    <property type="match status" value="1"/>
</dbReference>
<dbReference type="InterPro" id="IPR032675">
    <property type="entry name" value="LRR_dom_sf"/>
</dbReference>
<dbReference type="SUPFAM" id="SSF52047">
    <property type="entry name" value="RNI-like"/>
    <property type="match status" value="1"/>
</dbReference>
<name>A0A974DRU4_XENLA</name>
<organism evidence="4 5">
    <name type="scientific">Xenopus laevis</name>
    <name type="common">African clawed frog</name>
    <dbReference type="NCBI Taxonomy" id="8355"/>
    <lineage>
        <taxon>Eukaryota</taxon>
        <taxon>Metazoa</taxon>
        <taxon>Chordata</taxon>
        <taxon>Craniata</taxon>
        <taxon>Vertebrata</taxon>
        <taxon>Euteleostomi</taxon>
        <taxon>Amphibia</taxon>
        <taxon>Batrachia</taxon>
        <taxon>Anura</taxon>
        <taxon>Pipoidea</taxon>
        <taxon>Pipidae</taxon>
        <taxon>Xenopodinae</taxon>
        <taxon>Xenopus</taxon>
        <taxon>Xenopus</taxon>
    </lineage>
</organism>
<dbReference type="OMA" id="CIRRQKF"/>
<evidence type="ECO:0000256" key="3">
    <source>
        <dbReference type="SAM" id="Phobius"/>
    </source>
</evidence>
<dbReference type="InterPro" id="IPR003591">
    <property type="entry name" value="Leu-rich_rpt_typical-subtyp"/>
</dbReference>